<keyword evidence="4" id="KW-1185">Reference proteome</keyword>
<feature type="domain" description="C-type lectin" evidence="2">
    <location>
        <begin position="18"/>
        <end position="132"/>
    </location>
</feature>
<dbReference type="SUPFAM" id="SSF56436">
    <property type="entry name" value="C-type lectin-like"/>
    <property type="match status" value="1"/>
</dbReference>
<accession>A0A3B4A6A2</accession>
<dbReference type="InterPro" id="IPR016186">
    <property type="entry name" value="C-type_lectin-like/link_sf"/>
</dbReference>
<dbReference type="Pfam" id="PF00059">
    <property type="entry name" value="Lectin_C"/>
    <property type="match status" value="1"/>
</dbReference>
<evidence type="ECO:0000313" key="4">
    <source>
        <dbReference type="Proteomes" id="UP000261520"/>
    </source>
</evidence>
<dbReference type="InterPro" id="IPR050111">
    <property type="entry name" value="C-type_lectin/snaclec_domain"/>
</dbReference>
<evidence type="ECO:0000256" key="1">
    <source>
        <dbReference type="ARBA" id="ARBA00022734"/>
    </source>
</evidence>
<organism evidence="3 4">
    <name type="scientific">Periophthalmus magnuspinnatus</name>
    <dbReference type="NCBI Taxonomy" id="409849"/>
    <lineage>
        <taxon>Eukaryota</taxon>
        <taxon>Metazoa</taxon>
        <taxon>Chordata</taxon>
        <taxon>Craniata</taxon>
        <taxon>Vertebrata</taxon>
        <taxon>Euteleostomi</taxon>
        <taxon>Actinopterygii</taxon>
        <taxon>Neopterygii</taxon>
        <taxon>Teleostei</taxon>
        <taxon>Neoteleostei</taxon>
        <taxon>Acanthomorphata</taxon>
        <taxon>Gobiaria</taxon>
        <taxon>Gobiiformes</taxon>
        <taxon>Gobioidei</taxon>
        <taxon>Gobiidae</taxon>
        <taxon>Oxudercinae</taxon>
        <taxon>Periophthalmus</taxon>
    </lineage>
</organism>
<proteinExistence type="predicted"/>
<keyword evidence="1" id="KW-0430">Lectin</keyword>
<evidence type="ECO:0000313" key="3">
    <source>
        <dbReference type="Ensembl" id="ENSPMGP00000012265.1"/>
    </source>
</evidence>
<dbReference type="InterPro" id="IPR001304">
    <property type="entry name" value="C-type_lectin-like"/>
</dbReference>
<dbReference type="CDD" id="cd03590">
    <property type="entry name" value="CLECT_DC-SIGN_like"/>
    <property type="match status" value="1"/>
</dbReference>
<dbReference type="PROSITE" id="PS50041">
    <property type="entry name" value="C_TYPE_LECTIN_2"/>
    <property type="match status" value="1"/>
</dbReference>
<protein>
    <recommendedName>
        <fullName evidence="2">C-type lectin domain-containing protein</fullName>
    </recommendedName>
</protein>
<dbReference type="AlphaFoldDB" id="A0A3B4A6A2"/>
<dbReference type="Gene3D" id="3.10.100.10">
    <property type="entry name" value="Mannose-Binding Protein A, subunit A"/>
    <property type="match status" value="1"/>
</dbReference>
<sequence>PVRVAVVGQVCYNELCCRHYKSFYYSSNIKRTWEESRRYCQEQGADLIVINSKEEQDFVEIFEGRSWIGLSDKETEGVWKWVDGSPLTISSWMSGEPNDEFGEDCVERRRDNNGKWTFNDLSCTQKRESIREIKLGSVCTVYQ</sequence>
<dbReference type="GO" id="GO:0030246">
    <property type="term" value="F:carbohydrate binding"/>
    <property type="evidence" value="ECO:0007669"/>
    <property type="project" value="UniProtKB-KW"/>
</dbReference>
<name>A0A3B4A6A2_9GOBI</name>
<evidence type="ECO:0000259" key="2">
    <source>
        <dbReference type="PROSITE" id="PS50041"/>
    </source>
</evidence>
<dbReference type="InterPro" id="IPR016187">
    <property type="entry name" value="CTDL_fold"/>
</dbReference>
<dbReference type="InterPro" id="IPR033989">
    <property type="entry name" value="CD209-like_CTLD"/>
</dbReference>
<dbReference type="SMART" id="SM00034">
    <property type="entry name" value="CLECT"/>
    <property type="match status" value="1"/>
</dbReference>
<reference evidence="3" key="2">
    <citation type="submission" date="2025-09" db="UniProtKB">
        <authorList>
            <consortium name="Ensembl"/>
        </authorList>
    </citation>
    <scope>IDENTIFICATION</scope>
</reference>
<reference evidence="3" key="1">
    <citation type="submission" date="2025-08" db="UniProtKB">
        <authorList>
            <consortium name="Ensembl"/>
        </authorList>
    </citation>
    <scope>IDENTIFICATION</scope>
</reference>
<dbReference type="Ensembl" id="ENSPMGT00000013082.1">
    <property type="protein sequence ID" value="ENSPMGP00000012265.1"/>
    <property type="gene ID" value="ENSPMGG00000010120.1"/>
</dbReference>
<dbReference type="PANTHER" id="PTHR22803">
    <property type="entry name" value="MANNOSE, PHOSPHOLIPASE, LECTIN RECEPTOR RELATED"/>
    <property type="match status" value="1"/>
</dbReference>
<dbReference type="Proteomes" id="UP000261520">
    <property type="component" value="Unplaced"/>
</dbReference>
<dbReference type="STRING" id="409849.ENSPMGP00000012265"/>